<organism evidence="2 3">
    <name type="scientific">Mycena chlorophos</name>
    <name type="common">Agaric fungus</name>
    <name type="synonym">Agaricus chlorophos</name>
    <dbReference type="NCBI Taxonomy" id="658473"/>
    <lineage>
        <taxon>Eukaryota</taxon>
        <taxon>Fungi</taxon>
        <taxon>Dikarya</taxon>
        <taxon>Basidiomycota</taxon>
        <taxon>Agaricomycotina</taxon>
        <taxon>Agaricomycetes</taxon>
        <taxon>Agaricomycetidae</taxon>
        <taxon>Agaricales</taxon>
        <taxon>Marasmiineae</taxon>
        <taxon>Mycenaceae</taxon>
        <taxon>Mycena</taxon>
    </lineage>
</organism>
<accession>A0A8H6W8J6</accession>
<dbReference type="SUPFAM" id="SSF52047">
    <property type="entry name" value="RNI-like"/>
    <property type="match status" value="1"/>
</dbReference>
<evidence type="ECO:0000259" key="1">
    <source>
        <dbReference type="Pfam" id="PF12937"/>
    </source>
</evidence>
<dbReference type="AlphaFoldDB" id="A0A8H6W8J6"/>
<dbReference type="InterPro" id="IPR032675">
    <property type="entry name" value="LRR_dom_sf"/>
</dbReference>
<dbReference type="Pfam" id="PF12937">
    <property type="entry name" value="F-box-like"/>
    <property type="match status" value="1"/>
</dbReference>
<gene>
    <name evidence="2" type="ORF">HMN09_00814700</name>
</gene>
<sequence>MKPSAATLRARITDIDARITLLANQIAGLEAEKTRVKRDLYQVTYPVLSLPDDIIGEIFGHLVDTDAESPFPAPGSRIPRDLRDPRSPYYALTLAAVCARWRAISLSTSKLWRRIQIECRSSDAMKIRSEEPGPIRPIALLELWLSRSGIVPVDICIIARQGSSEKLFHTALLAISPFAQRWHRVDLCVEGGPFELPYEFPTNLDELRYLSLQGSIQWTQSTNIVSPQVHSLSIVHCPFPSGLFSGFNLTTLKILEIDWLFTSDILRFLERAPALQSLYIEVADPVNEPPEVAPAIPATFPSLQTLVCKYDFSLNLMRFATFPGLRSFAICDLDLTRPLVDCIRTFITSSKCRITHLHLRNLGPQVSSGILISTLVLFSHVTHLIIEHKADPWPRGTLVGLASNAFNDEDFLPALECLALGGPSREATLEGLVDFVRFRAEKIREGYDITELREVFVQFATQLGVQGETAELAKLGVQLRVGELKKTGMLWSAAADG</sequence>
<dbReference type="Gene3D" id="1.20.1280.50">
    <property type="match status" value="1"/>
</dbReference>
<reference evidence="2" key="1">
    <citation type="submission" date="2020-05" db="EMBL/GenBank/DDBJ databases">
        <title>Mycena genomes resolve the evolution of fungal bioluminescence.</title>
        <authorList>
            <person name="Tsai I.J."/>
        </authorList>
    </citation>
    <scope>NUCLEOTIDE SEQUENCE</scope>
    <source>
        <strain evidence="2">110903Hualien_Pintung</strain>
    </source>
</reference>
<dbReference type="OrthoDB" id="2269034at2759"/>
<dbReference type="InterPro" id="IPR001810">
    <property type="entry name" value="F-box_dom"/>
</dbReference>
<protein>
    <submittedName>
        <fullName evidence="2">F-box domain-containing protein</fullName>
    </submittedName>
</protein>
<proteinExistence type="predicted"/>
<evidence type="ECO:0000313" key="2">
    <source>
        <dbReference type="EMBL" id="KAF7305613.1"/>
    </source>
</evidence>
<feature type="domain" description="F-box" evidence="1">
    <location>
        <begin position="48"/>
        <end position="115"/>
    </location>
</feature>
<name>A0A8H6W8J6_MYCCL</name>
<keyword evidence="3" id="KW-1185">Reference proteome</keyword>
<dbReference type="EMBL" id="JACAZE010000010">
    <property type="protein sequence ID" value="KAF7305613.1"/>
    <property type="molecule type" value="Genomic_DNA"/>
</dbReference>
<comment type="caution">
    <text evidence="2">The sequence shown here is derived from an EMBL/GenBank/DDBJ whole genome shotgun (WGS) entry which is preliminary data.</text>
</comment>
<evidence type="ECO:0000313" key="3">
    <source>
        <dbReference type="Proteomes" id="UP000613580"/>
    </source>
</evidence>
<dbReference type="Proteomes" id="UP000613580">
    <property type="component" value="Unassembled WGS sequence"/>
</dbReference>
<dbReference type="Gene3D" id="3.80.10.10">
    <property type="entry name" value="Ribonuclease Inhibitor"/>
    <property type="match status" value="1"/>
</dbReference>